<name>A0A845ARA6_9SPHN</name>
<protein>
    <submittedName>
        <fullName evidence="1">Uncharacterized protein</fullName>
    </submittedName>
</protein>
<comment type="caution">
    <text evidence="1">The sequence shown here is derived from an EMBL/GenBank/DDBJ whole genome shotgun (WGS) entry which is preliminary data.</text>
</comment>
<proteinExistence type="predicted"/>
<keyword evidence="2" id="KW-1185">Reference proteome</keyword>
<organism evidence="1 2">
    <name type="scientific">Qipengyuania algicida</name>
    <dbReference type="NCBI Taxonomy" id="1836209"/>
    <lineage>
        <taxon>Bacteria</taxon>
        <taxon>Pseudomonadati</taxon>
        <taxon>Pseudomonadota</taxon>
        <taxon>Alphaproteobacteria</taxon>
        <taxon>Sphingomonadales</taxon>
        <taxon>Erythrobacteraceae</taxon>
        <taxon>Qipengyuania</taxon>
    </lineage>
</organism>
<accession>A0A845ARA6</accession>
<dbReference type="Proteomes" id="UP000439780">
    <property type="component" value="Unassembled WGS sequence"/>
</dbReference>
<sequence length="87" mass="9937">MNFDDLLQRYFATIDLSDHTPRAVAAGLERIHVDFGLEKEGAKRFALWCVLYMFDDAPALDVAFENETERDAARNFMDLMAMSDEGD</sequence>
<dbReference type="AlphaFoldDB" id="A0A845ARA6"/>
<dbReference type="EMBL" id="WTYA01000008">
    <property type="protein sequence ID" value="MXP29428.1"/>
    <property type="molecule type" value="Genomic_DNA"/>
</dbReference>
<reference evidence="1 2" key="1">
    <citation type="submission" date="2019-12" db="EMBL/GenBank/DDBJ databases">
        <title>Genomic-based taxomic classification of the family Erythrobacteraceae.</title>
        <authorList>
            <person name="Xu L."/>
        </authorList>
    </citation>
    <scope>NUCLEOTIDE SEQUENCE [LARGE SCALE GENOMIC DNA]</scope>
    <source>
        <strain evidence="1 2">KEMB 9005-328</strain>
    </source>
</reference>
<evidence type="ECO:0000313" key="2">
    <source>
        <dbReference type="Proteomes" id="UP000439780"/>
    </source>
</evidence>
<evidence type="ECO:0000313" key="1">
    <source>
        <dbReference type="EMBL" id="MXP29428.1"/>
    </source>
</evidence>
<dbReference type="RefSeq" id="WP_160753727.1">
    <property type="nucleotide sequence ID" value="NZ_WTYA01000008.1"/>
</dbReference>
<gene>
    <name evidence="1" type="ORF">GRI58_11400</name>
</gene>
<dbReference type="OrthoDB" id="7433176at2"/>